<sequence length="239" mass="26827">MPVKYVRYALETKLLAMTVTGKAWPLSLESSLVRPDTGYAVASKKTNRSKYDGVAALLFEMLHGDLDMTLRELADTLEGHSGVRVSVQTITSMPHASHTQRIPVHEAAGKTILYMDETNFKLWAICTCGRSLKRKRAVKKVFSGGGQNVHVIACMSAHRLIYFETHFGPNRYANMNELIRKLLCHVYLGRELTLSNVMLVLDNALVFEEQEFEQATLLPLGPYSPMLNTIEDVFSSFKS</sequence>
<evidence type="ECO:0000313" key="3">
    <source>
        <dbReference type="Proteomes" id="UP000198211"/>
    </source>
</evidence>
<evidence type="ECO:0000259" key="1">
    <source>
        <dbReference type="Pfam" id="PF13358"/>
    </source>
</evidence>
<dbReference type="InterPro" id="IPR038717">
    <property type="entry name" value="Tc1-like_DDE_dom"/>
</dbReference>
<dbReference type="STRING" id="4795.A0A225WES1"/>
<proteinExistence type="predicted"/>
<dbReference type="EMBL" id="NBNE01001061">
    <property type="protein sequence ID" value="OWZ15748.1"/>
    <property type="molecule type" value="Genomic_DNA"/>
</dbReference>
<dbReference type="GO" id="GO:0003676">
    <property type="term" value="F:nucleic acid binding"/>
    <property type="evidence" value="ECO:0007669"/>
    <property type="project" value="InterPro"/>
</dbReference>
<feature type="domain" description="Tc1-like transposase DDE" evidence="1">
    <location>
        <begin position="112"/>
        <end position="238"/>
    </location>
</feature>
<dbReference type="Gene3D" id="3.30.420.10">
    <property type="entry name" value="Ribonuclease H-like superfamily/Ribonuclease H"/>
    <property type="match status" value="1"/>
</dbReference>
<dbReference type="OrthoDB" id="6231388at2759"/>
<keyword evidence="3" id="KW-1185">Reference proteome</keyword>
<name>A0A225WES1_9STRA</name>
<protein>
    <recommendedName>
        <fullName evidence="1">Tc1-like transposase DDE domain-containing protein</fullName>
    </recommendedName>
</protein>
<organism evidence="2 3">
    <name type="scientific">Phytophthora megakarya</name>
    <dbReference type="NCBI Taxonomy" id="4795"/>
    <lineage>
        <taxon>Eukaryota</taxon>
        <taxon>Sar</taxon>
        <taxon>Stramenopiles</taxon>
        <taxon>Oomycota</taxon>
        <taxon>Peronosporomycetes</taxon>
        <taxon>Peronosporales</taxon>
        <taxon>Peronosporaceae</taxon>
        <taxon>Phytophthora</taxon>
    </lineage>
</organism>
<accession>A0A225WES1</accession>
<dbReference type="Pfam" id="PF13358">
    <property type="entry name" value="DDE_3"/>
    <property type="match status" value="1"/>
</dbReference>
<dbReference type="Proteomes" id="UP000198211">
    <property type="component" value="Unassembled WGS sequence"/>
</dbReference>
<dbReference type="AlphaFoldDB" id="A0A225WES1"/>
<reference evidence="3" key="1">
    <citation type="submission" date="2017-03" db="EMBL/GenBank/DDBJ databases">
        <title>Phytopthora megakarya and P. palmivora, two closely related causual agents of cacao black pod achieved similar genome size and gene model numbers by different mechanisms.</title>
        <authorList>
            <person name="Ali S."/>
            <person name="Shao J."/>
            <person name="Larry D.J."/>
            <person name="Kronmiller B."/>
            <person name="Shen D."/>
            <person name="Strem M.D."/>
            <person name="Melnick R.L."/>
            <person name="Guiltinan M.J."/>
            <person name="Tyler B.M."/>
            <person name="Meinhardt L.W."/>
            <person name="Bailey B.A."/>
        </authorList>
    </citation>
    <scope>NUCLEOTIDE SEQUENCE [LARGE SCALE GENOMIC DNA]</scope>
    <source>
        <strain evidence="3">zdho120</strain>
    </source>
</reference>
<gene>
    <name evidence="2" type="ORF">PHMEG_00010550</name>
</gene>
<comment type="caution">
    <text evidence="2">The sequence shown here is derived from an EMBL/GenBank/DDBJ whole genome shotgun (WGS) entry which is preliminary data.</text>
</comment>
<evidence type="ECO:0000313" key="2">
    <source>
        <dbReference type="EMBL" id="OWZ15748.1"/>
    </source>
</evidence>
<dbReference type="InterPro" id="IPR036397">
    <property type="entry name" value="RNaseH_sf"/>
</dbReference>